<feature type="compositionally biased region" description="Acidic residues" evidence="5">
    <location>
        <begin position="108"/>
        <end position="125"/>
    </location>
</feature>
<dbReference type="OrthoDB" id="660555at2759"/>
<dbReference type="GO" id="GO:0016197">
    <property type="term" value="P:endosomal transport"/>
    <property type="evidence" value="ECO:0007669"/>
    <property type="project" value="TreeGrafter"/>
</dbReference>
<keyword evidence="8" id="KW-1185">Reference proteome</keyword>
<reference evidence="7 8" key="1">
    <citation type="journal article" date="2013" name="Curr. Biol.">
        <title>The Genome of the Foraminiferan Reticulomyxa filosa.</title>
        <authorList>
            <person name="Glockner G."/>
            <person name="Hulsmann N."/>
            <person name="Schleicher M."/>
            <person name="Noegel A.A."/>
            <person name="Eichinger L."/>
            <person name="Gallinger C."/>
            <person name="Pawlowski J."/>
            <person name="Sierra R."/>
            <person name="Euteneuer U."/>
            <person name="Pillet L."/>
            <person name="Moustafa A."/>
            <person name="Platzer M."/>
            <person name="Groth M."/>
            <person name="Szafranski K."/>
            <person name="Schliwa M."/>
        </authorList>
    </citation>
    <scope>NUCLEOTIDE SEQUENCE [LARGE SCALE GENOMIC DNA]</scope>
</reference>
<name>X6NR80_RETFI</name>
<dbReference type="PANTHER" id="PTHR46319">
    <property type="entry name" value="ZINC FINGER FYVE DOMAIN-CONTAINING PROTEIN"/>
    <property type="match status" value="1"/>
</dbReference>
<feature type="compositionally biased region" description="Polar residues" evidence="5">
    <location>
        <begin position="30"/>
        <end position="41"/>
    </location>
</feature>
<dbReference type="Gene3D" id="3.30.40.10">
    <property type="entry name" value="Zinc/RING finger domain, C3HC4 (zinc finger)"/>
    <property type="match status" value="1"/>
</dbReference>
<dbReference type="InterPro" id="IPR011011">
    <property type="entry name" value="Znf_FYVE_PHD"/>
</dbReference>
<comment type="caution">
    <text evidence="7">The sequence shown here is derived from an EMBL/GenBank/DDBJ whole genome shotgun (WGS) entry which is preliminary data.</text>
</comment>
<accession>X6NR80</accession>
<dbReference type="PROSITE" id="PS50178">
    <property type="entry name" value="ZF_FYVE"/>
    <property type="match status" value="1"/>
</dbReference>
<dbReference type="InterPro" id="IPR017455">
    <property type="entry name" value="Znf_FYVE-rel"/>
</dbReference>
<feature type="domain" description="FYVE-type" evidence="6">
    <location>
        <begin position="187"/>
        <end position="220"/>
    </location>
</feature>
<protein>
    <recommendedName>
        <fullName evidence="6">FYVE-type domain-containing protein</fullName>
    </recommendedName>
</protein>
<evidence type="ECO:0000256" key="3">
    <source>
        <dbReference type="ARBA" id="ARBA00022833"/>
    </source>
</evidence>
<keyword evidence="3" id="KW-0862">Zinc</keyword>
<evidence type="ECO:0000256" key="5">
    <source>
        <dbReference type="SAM" id="MobiDB-lite"/>
    </source>
</evidence>
<evidence type="ECO:0000313" key="8">
    <source>
        <dbReference type="Proteomes" id="UP000023152"/>
    </source>
</evidence>
<feature type="compositionally biased region" description="Low complexity" evidence="5">
    <location>
        <begin position="78"/>
        <end position="107"/>
    </location>
</feature>
<dbReference type="InterPro" id="IPR013083">
    <property type="entry name" value="Znf_RING/FYVE/PHD"/>
</dbReference>
<proteinExistence type="predicted"/>
<feature type="region of interest" description="Disordered" evidence="5">
    <location>
        <begin position="27"/>
        <end position="62"/>
    </location>
</feature>
<evidence type="ECO:0000256" key="1">
    <source>
        <dbReference type="ARBA" id="ARBA00022723"/>
    </source>
</evidence>
<gene>
    <name evidence="7" type="ORF">RFI_09285</name>
</gene>
<evidence type="ECO:0000256" key="2">
    <source>
        <dbReference type="ARBA" id="ARBA00022771"/>
    </source>
</evidence>
<dbReference type="EMBL" id="ASPP01007000">
    <property type="protein sequence ID" value="ETO27847.1"/>
    <property type="molecule type" value="Genomic_DNA"/>
</dbReference>
<dbReference type="SUPFAM" id="SSF57903">
    <property type="entry name" value="FYVE/PHD zinc finger"/>
    <property type="match status" value="1"/>
</dbReference>
<organism evidence="7 8">
    <name type="scientific">Reticulomyxa filosa</name>
    <dbReference type="NCBI Taxonomy" id="46433"/>
    <lineage>
        <taxon>Eukaryota</taxon>
        <taxon>Sar</taxon>
        <taxon>Rhizaria</taxon>
        <taxon>Retaria</taxon>
        <taxon>Foraminifera</taxon>
        <taxon>Monothalamids</taxon>
        <taxon>Reticulomyxidae</taxon>
        <taxon>Reticulomyxa</taxon>
    </lineage>
</organism>
<evidence type="ECO:0000256" key="4">
    <source>
        <dbReference type="PROSITE-ProRule" id="PRU00091"/>
    </source>
</evidence>
<feature type="non-terminal residue" evidence="7">
    <location>
        <position position="1"/>
    </location>
</feature>
<sequence length="241" mass="27877">EDAKREWMDEINDVWKNQMALLHKKESFRRSSLSQVPQLEQRQQRSDSKGGSINENDHDYSQRNIDINTNININANANADVNTNNNNNNNNNKNNNGNEDMNVNVNENENEDESGDESDDTDMDDNSGNGHYSDSEINRKISFTPRSASRSVLDIKADILLSSSKLQTMEEENFNKLTHQQPLFIPDDYSNQCLQCSVEFTFISRRHHCYRCGLLVCKNCRAFTLDFIYLFFLPLYPNSFL</sequence>
<evidence type="ECO:0000313" key="7">
    <source>
        <dbReference type="EMBL" id="ETO27847.1"/>
    </source>
</evidence>
<evidence type="ECO:0000259" key="6">
    <source>
        <dbReference type="PROSITE" id="PS50178"/>
    </source>
</evidence>
<dbReference type="GO" id="GO:0008270">
    <property type="term" value="F:zinc ion binding"/>
    <property type="evidence" value="ECO:0007669"/>
    <property type="project" value="UniProtKB-KW"/>
</dbReference>
<keyword evidence="1" id="KW-0479">Metal-binding</keyword>
<dbReference type="GO" id="GO:0031901">
    <property type="term" value="C:early endosome membrane"/>
    <property type="evidence" value="ECO:0007669"/>
    <property type="project" value="TreeGrafter"/>
</dbReference>
<dbReference type="SMART" id="SM00064">
    <property type="entry name" value="FYVE"/>
    <property type="match status" value="1"/>
</dbReference>
<dbReference type="InterPro" id="IPR000306">
    <property type="entry name" value="Znf_FYVE"/>
</dbReference>
<keyword evidence="2 4" id="KW-0863">Zinc-finger</keyword>
<dbReference type="AlphaFoldDB" id="X6NR80"/>
<dbReference type="Proteomes" id="UP000023152">
    <property type="component" value="Unassembled WGS sequence"/>
</dbReference>
<dbReference type="Pfam" id="PF01363">
    <property type="entry name" value="FYVE"/>
    <property type="match status" value="1"/>
</dbReference>
<feature type="region of interest" description="Disordered" evidence="5">
    <location>
        <begin position="78"/>
        <end position="139"/>
    </location>
</feature>
<dbReference type="PANTHER" id="PTHR46319:SF3">
    <property type="entry name" value="ZINC FINGER FYVE DOMAIN-CONTAINING PROTEIN"/>
    <property type="match status" value="1"/>
</dbReference>